<keyword evidence="3" id="KW-1185">Reference proteome</keyword>
<keyword evidence="1" id="KW-0812">Transmembrane</keyword>
<dbReference type="EMBL" id="WKJJ01000016">
    <property type="protein sequence ID" value="MRV74841.1"/>
    <property type="molecule type" value="Genomic_DNA"/>
</dbReference>
<feature type="transmembrane region" description="Helical" evidence="1">
    <location>
        <begin position="27"/>
        <end position="47"/>
    </location>
</feature>
<accession>A0A7X2IRI3</accession>
<feature type="transmembrane region" description="Helical" evidence="1">
    <location>
        <begin position="123"/>
        <end position="142"/>
    </location>
</feature>
<dbReference type="AlphaFoldDB" id="A0A7X2IRI3"/>
<protein>
    <submittedName>
        <fullName evidence="2">Uncharacterized protein</fullName>
    </submittedName>
</protein>
<feature type="transmembrane region" description="Helical" evidence="1">
    <location>
        <begin position="94"/>
        <end position="111"/>
    </location>
</feature>
<name>A0A7X2IRI3_9BURK</name>
<evidence type="ECO:0000256" key="1">
    <source>
        <dbReference type="SAM" id="Phobius"/>
    </source>
</evidence>
<keyword evidence="1" id="KW-1133">Transmembrane helix</keyword>
<reference evidence="2 3" key="1">
    <citation type="submission" date="2019-11" db="EMBL/GenBank/DDBJ databases">
        <title>Novel species isolated from a subtropical stream in China.</title>
        <authorList>
            <person name="Lu H."/>
        </authorList>
    </citation>
    <scope>NUCLEOTIDE SEQUENCE [LARGE SCALE GENOMIC DNA]</scope>
    <source>
        <strain evidence="2 3">FT92W</strain>
    </source>
</reference>
<dbReference type="RefSeq" id="WP_154378778.1">
    <property type="nucleotide sequence ID" value="NZ_WKJJ01000016.1"/>
</dbReference>
<organism evidence="2 3">
    <name type="scientific">Pseudoduganella rivuli</name>
    <dbReference type="NCBI Taxonomy" id="2666085"/>
    <lineage>
        <taxon>Bacteria</taxon>
        <taxon>Pseudomonadati</taxon>
        <taxon>Pseudomonadota</taxon>
        <taxon>Betaproteobacteria</taxon>
        <taxon>Burkholderiales</taxon>
        <taxon>Oxalobacteraceae</taxon>
        <taxon>Telluria group</taxon>
        <taxon>Pseudoduganella</taxon>
    </lineage>
</organism>
<dbReference type="Proteomes" id="UP000446768">
    <property type="component" value="Unassembled WGS sequence"/>
</dbReference>
<keyword evidence="1" id="KW-0472">Membrane</keyword>
<evidence type="ECO:0000313" key="2">
    <source>
        <dbReference type="EMBL" id="MRV74841.1"/>
    </source>
</evidence>
<comment type="caution">
    <text evidence="2">The sequence shown here is derived from an EMBL/GenBank/DDBJ whole genome shotgun (WGS) entry which is preliminary data.</text>
</comment>
<evidence type="ECO:0000313" key="3">
    <source>
        <dbReference type="Proteomes" id="UP000446768"/>
    </source>
</evidence>
<gene>
    <name evidence="2" type="ORF">GJ700_24315</name>
</gene>
<sequence>MVNPYHPPKASLAHAETPASTEQRAGFPFALLGRWIISLLIVAYGTVRLVELASAWEWLADRAIIDIASNPYIRLAADSCLVLTGLLLWRRSKFVFIPLLGHVAIFLWFVFGFGPVPHLPGSVFLMWAGQSAVAGFCAWLFVKERLR</sequence>
<proteinExistence type="predicted"/>